<organism evidence="4 5">
    <name type="scientific">Symbiodinium necroappetens</name>
    <dbReference type="NCBI Taxonomy" id="1628268"/>
    <lineage>
        <taxon>Eukaryota</taxon>
        <taxon>Sar</taxon>
        <taxon>Alveolata</taxon>
        <taxon>Dinophyceae</taxon>
        <taxon>Suessiales</taxon>
        <taxon>Symbiodiniaceae</taxon>
        <taxon>Symbiodinium</taxon>
    </lineage>
</organism>
<dbReference type="OrthoDB" id="2418081at2759"/>
<accession>A0A813B3H5</accession>
<dbReference type="AlphaFoldDB" id="A0A813B3H5"/>
<evidence type="ECO:0000259" key="3">
    <source>
        <dbReference type="Pfam" id="PF02230"/>
    </source>
</evidence>
<dbReference type="GO" id="GO:0052689">
    <property type="term" value="F:carboxylic ester hydrolase activity"/>
    <property type="evidence" value="ECO:0007669"/>
    <property type="project" value="TreeGrafter"/>
</dbReference>
<dbReference type="PANTHER" id="PTHR10655">
    <property type="entry name" value="LYSOPHOSPHOLIPASE-RELATED"/>
    <property type="match status" value="1"/>
</dbReference>
<protein>
    <recommendedName>
        <fullName evidence="3">Phospholipase/carboxylesterase/thioesterase domain-containing protein</fullName>
    </recommendedName>
</protein>
<dbReference type="Gene3D" id="3.40.50.1820">
    <property type="entry name" value="alpha/beta hydrolase"/>
    <property type="match status" value="1"/>
</dbReference>
<dbReference type="GO" id="GO:0008474">
    <property type="term" value="F:palmitoyl-(protein) hydrolase activity"/>
    <property type="evidence" value="ECO:0007669"/>
    <property type="project" value="TreeGrafter"/>
</dbReference>
<dbReference type="EMBL" id="CAJNJA010066441">
    <property type="protein sequence ID" value="CAE7889178.1"/>
    <property type="molecule type" value="Genomic_DNA"/>
</dbReference>
<evidence type="ECO:0000256" key="2">
    <source>
        <dbReference type="SAM" id="MobiDB-lite"/>
    </source>
</evidence>
<feature type="domain" description="Phospholipase/carboxylesterase/thioesterase" evidence="3">
    <location>
        <begin position="101"/>
        <end position="244"/>
    </location>
</feature>
<proteinExistence type="inferred from homology"/>
<name>A0A813B3H5_9DINO</name>
<reference evidence="4" key="1">
    <citation type="submission" date="2021-02" db="EMBL/GenBank/DDBJ databases">
        <authorList>
            <person name="Dougan E. K."/>
            <person name="Rhodes N."/>
            <person name="Thang M."/>
            <person name="Chan C."/>
        </authorList>
    </citation>
    <scope>NUCLEOTIDE SEQUENCE</scope>
</reference>
<dbReference type="GO" id="GO:0005737">
    <property type="term" value="C:cytoplasm"/>
    <property type="evidence" value="ECO:0007669"/>
    <property type="project" value="TreeGrafter"/>
</dbReference>
<evidence type="ECO:0000313" key="4">
    <source>
        <dbReference type="EMBL" id="CAE7889178.1"/>
    </source>
</evidence>
<dbReference type="PANTHER" id="PTHR10655:SF63">
    <property type="entry name" value="PHOSPHOLIPASE_CARBOXYLESTERASE_THIOESTERASE DOMAIN-CONTAINING PROTEIN"/>
    <property type="match status" value="1"/>
</dbReference>
<dbReference type="InterPro" id="IPR029058">
    <property type="entry name" value="AB_hydrolase_fold"/>
</dbReference>
<sequence>MAWPPRASSGPWQLCRTITPSPWGLWGEVDRQRAGHQTQRQRFAALAAAMSAACAAGLPAAGAGTRRAQSGRMARVRRRASQSARQEDPLRDAEVEPLAGHEHTCTMIYLHGYCRLGSEYLPKGQLCFCMPWAPGGDRARGLRAVLPTAPELRQPWGEEATSWYGYESPRHNRVGDARSLQDTRSRLDAVVRREVERVGGGHRVFLGGASQGCTVALDTYLRLASELRLGGFVGSIGFMPTDSKGFRGSNRALQKLQQDEEQARRPIWLQCAMDDYEAVPWRSVVEPSLRRASGLPGLLLRQVAGRGHGIEEWEAHIVNDLLREYAPYAYG</sequence>
<keyword evidence="5" id="KW-1185">Reference proteome</keyword>
<dbReference type="InterPro" id="IPR050565">
    <property type="entry name" value="LYPA1-2/EST-like"/>
</dbReference>
<feature type="region of interest" description="Disordered" evidence="2">
    <location>
        <begin position="65"/>
        <end position="95"/>
    </location>
</feature>
<dbReference type="Pfam" id="PF02230">
    <property type="entry name" value="Abhydrolase_2"/>
    <property type="match status" value="1"/>
</dbReference>
<dbReference type="InterPro" id="IPR003140">
    <property type="entry name" value="PLipase/COase/thioEstase"/>
</dbReference>
<evidence type="ECO:0000256" key="1">
    <source>
        <dbReference type="ARBA" id="ARBA00006499"/>
    </source>
</evidence>
<evidence type="ECO:0000313" key="5">
    <source>
        <dbReference type="Proteomes" id="UP000601435"/>
    </source>
</evidence>
<comment type="caution">
    <text evidence="4">The sequence shown here is derived from an EMBL/GenBank/DDBJ whole genome shotgun (WGS) entry which is preliminary data.</text>
</comment>
<feature type="compositionally biased region" description="Basic and acidic residues" evidence="2">
    <location>
        <begin position="85"/>
        <end position="95"/>
    </location>
</feature>
<dbReference type="SUPFAM" id="SSF53474">
    <property type="entry name" value="alpha/beta-Hydrolases"/>
    <property type="match status" value="1"/>
</dbReference>
<comment type="similarity">
    <text evidence="1">Belongs to the AB hydrolase superfamily. AB hydrolase 2 family.</text>
</comment>
<dbReference type="Proteomes" id="UP000601435">
    <property type="component" value="Unassembled WGS sequence"/>
</dbReference>
<gene>
    <name evidence="4" type="ORF">SNEC2469_LOCUS29492</name>
</gene>